<dbReference type="RefSeq" id="XP_038067946.1">
    <property type="nucleotide sequence ID" value="XM_038212018.1"/>
</dbReference>
<evidence type="ECO:0000313" key="3">
    <source>
        <dbReference type="Proteomes" id="UP000887568"/>
    </source>
</evidence>
<dbReference type="Pfam" id="PF25013">
    <property type="entry name" value="LRR_Zer-1"/>
    <property type="match status" value="1"/>
</dbReference>
<keyword evidence="3" id="KW-1185">Reference proteome</keyword>
<dbReference type="GeneID" id="119737567"/>
<feature type="domain" description="F-box" evidence="1">
    <location>
        <begin position="1"/>
        <end position="45"/>
    </location>
</feature>
<dbReference type="InterPro" id="IPR032675">
    <property type="entry name" value="LRR_dom_sf"/>
</dbReference>
<dbReference type="AlphaFoldDB" id="A0A914AXF3"/>
<dbReference type="SUPFAM" id="SSF81383">
    <property type="entry name" value="F-box domain"/>
    <property type="match status" value="1"/>
</dbReference>
<dbReference type="SMART" id="SM00256">
    <property type="entry name" value="FBOX"/>
    <property type="match status" value="1"/>
</dbReference>
<dbReference type="OrthoDB" id="3219396at2759"/>
<dbReference type="OMA" id="RGLPHCM"/>
<dbReference type="PANTHER" id="PTHR13318">
    <property type="entry name" value="PARTNER OF PAIRED, ISOFORM B-RELATED"/>
    <property type="match status" value="1"/>
</dbReference>
<dbReference type="InterPro" id="IPR001810">
    <property type="entry name" value="F-box_dom"/>
</dbReference>
<dbReference type="InterPro" id="IPR056845">
    <property type="entry name" value="LRR_Zer-1"/>
</dbReference>
<dbReference type="GO" id="GO:0031146">
    <property type="term" value="P:SCF-dependent proteasomal ubiquitin-dependent protein catabolic process"/>
    <property type="evidence" value="ECO:0007669"/>
    <property type="project" value="TreeGrafter"/>
</dbReference>
<dbReference type="Gene3D" id="3.80.10.10">
    <property type="entry name" value="Ribonuclease Inhibitor"/>
    <property type="match status" value="1"/>
</dbReference>
<evidence type="ECO:0000313" key="2">
    <source>
        <dbReference type="EnsemblMetazoa" id="XP_038067946.1"/>
    </source>
</evidence>
<dbReference type="Proteomes" id="UP000887568">
    <property type="component" value="Unplaced"/>
</dbReference>
<dbReference type="PROSITE" id="PS50181">
    <property type="entry name" value="FBOX"/>
    <property type="match status" value="1"/>
</dbReference>
<dbReference type="GO" id="GO:0019005">
    <property type="term" value="C:SCF ubiquitin ligase complex"/>
    <property type="evidence" value="ECO:0007669"/>
    <property type="project" value="TreeGrafter"/>
</dbReference>
<dbReference type="SUPFAM" id="SSF52047">
    <property type="entry name" value="RNI-like"/>
    <property type="match status" value="1"/>
</dbReference>
<proteinExistence type="predicted"/>
<dbReference type="Pfam" id="PF12937">
    <property type="entry name" value="F-box-like"/>
    <property type="match status" value="1"/>
</dbReference>
<dbReference type="EnsemblMetazoa" id="XM_038212018.1">
    <property type="protein sequence ID" value="XP_038067946.1"/>
    <property type="gene ID" value="LOC119737567"/>
</dbReference>
<protein>
    <recommendedName>
        <fullName evidence="1">F-box domain-containing protein</fullName>
    </recommendedName>
</protein>
<name>A0A914AXF3_PATMI</name>
<accession>A0A914AXF3</accession>
<evidence type="ECO:0000259" key="1">
    <source>
        <dbReference type="PROSITE" id="PS50181"/>
    </source>
</evidence>
<dbReference type="InterPro" id="IPR036047">
    <property type="entry name" value="F-box-like_dom_sf"/>
</dbReference>
<reference evidence="2" key="1">
    <citation type="submission" date="2022-11" db="UniProtKB">
        <authorList>
            <consortium name="EnsemblMetazoa"/>
        </authorList>
    </citation>
    <scope>IDENTIFICATION</scope>
</reference>
<dbReference type="Gene3D" id="1.20.1280.50">
    <property type="match status" value="1"/>
</dbReference>
<sequence>MMESLPVRAMVHIFSFLKVKEKCNAARVCRSWYHLMREKQLWKHVDLTPFRINLQSTWKLIRCYFTDALRTLHLRGFMYSVKKTECISNAVLNDLCERCPNLEELYIEDAFLTNIDSGNLPSTLKVLKLYRCVTTFGWFQSAVDQGRFGDLQVLSVERSTRFCDEDLEHLTLLSQGGKLESLNFGNCYRISHKGFQSMSENLTNLKHLNVTQTEVGDEDMHFVCRHLKKLETLILQDCDSLTDLCVGSLATLPDLRHLDLRGSKMKLTKAALVGMMGKLKGLEELCISPSEGLTDIDADVEQIAGVNIKCQIITD</sequence>
<organism evidence="2 3">
    <name type="scientific">Patiria miniata</name>
    <name type="common">Bat star</name>
    <name type="synonym">Asterina miniata</name>
    <dbReference type="NCBI Taxonomy" id="46514"/>
    <lineage>
        <taxon>Eukaryota</taxon>
        <taxon>Metazoa</taxon>
        <taxon>Echinodermata</taxon>
        <taxon>Eleutherozoa</taxon>
        <taxon>Asterozoa</taxon>
        <taxon>Asteroidea</taxon>
        <taxon>Valvatacea</taxon>
        <taxon>Valvatida</taxon>
        <taxon>Asterinidae</taxon>
        <taxon>Patiria</taxon>
    </lineage>
</organism>